<protein>
    <submittedName>
        <fullName evidence="1">Uncharacterized protein</fullName>
    </submittedName>
</protein>
<dbReference type="EnsemblMetazoa" id="GPAI040924-RA">
    <property type="protein sequence ID" value="GPAI040924-PA"/>
    <property type="gene ID" value="GPAI040924"/>
</dbReference>
<organism evidence="1 2">
    <name type="scientific">Glossina pallidipes</name>
    <name type="common">Tsetse fly</name>
    <dbReference type="NCBI Taxonomy" id="7398"/>
    <lineage>
        <taxon>Eukaryota</taxon>
        <taxon>Metazoa</taxon>
        <taxon>Ecdysozoa</taxon>
        <taxon>Arthropoda</taxon>
        <taxon>Hexapoda</taxon>
        <taxon>Insecta</taxon>
        <taxon>Pterygota</taxon>
        <taxon>Neoptera</taxon>
        <taxon>Endopterygota</taxon>
        <taxon>Diptera</taxon>
        <taxon>Brachycera</taxon>
        <taxon>Muscomorpha</taxon>
        <taxon>Hippoboscoidea</taxon>
        <taxon>Glossinidae</taxon>
        <taxon>Glossina</taxon>
    </lineage>
</organism>
<keyword evidence="2" id="KW-1185">Reference proteome</keyword>
<dbReference type="Proteomes" id="UP000092445">
    <property type="component" value="Unassembled WGS sequence"/>
</dbReference>
<reference evidence="2" key="1">
    <citation type="submission" date="2014-03" db="EMBL/GenBank/DDBJ databases">
        <authorList>
            <person name="Aksoy S."/>
            <person name="Warren W."/>
            <person name="Wilson R.K."/>
        </authorList>
    </citation>
    <scope>NUCLEOTIDE SEQUENCE [LARGE SCALE GENOMIC DNA]</scope>
    <source>
        <strain evidence="2">IAEA</strain>
    </source>
</reference>
<dbReference type="VEuPathDB" id="VectorBase:GPAI040924"/>
<proteinExistence type="predicted"/>
<name>A0A1B0AC94_GLOPL</name>
<accession>A0A1B0AC94</accession>
<evidence type="ECO:0000313" key="1">
    <source>
        <dbReference type="EnsemblMetazoa" id="GPAI040924-PA"/>
    </source>
</evidence>
<dbReference type="STRING" id="7398.A0A1B0AC94"/>
<dbReference type="AlphaFoldDB" id="A0A1B0AC94"/>
<sequence length="78" mass="9081">MSNGTITLVNNFGRYDFDVTTFQLAGRLFAWNKGTHGNISYENLQNCQATRSIGRKLNIEKQKQKTNNKRFSKTIHEW</sequence>
<evidence type="ECO:0000313" key="2">
    <source>
        <dbReference type="Proteomes" id="UP000092445"/>
    </source>
</evidence>
<reference evidence="1" key="2">
    <citation type="submission" date="2020-05" db="UniProtKB">
        <authorList>
            <consortium name="EnsemblMetazoa"/>
        </authorList>
    </citation>
    <scope>IDENTIFICATION</scope>
    <source>
        <strain evidence="1">IAEA</strain>
    </source>
</reference>